<dbReference type="OrthoDB" id="9803828at2"/>
<dbReference type="Proteomes" id="UP000276055">
    <property type="component" value="Unassembled WGS sequence"/>
</dbReference>
<dbReference type="Gene3D" id="3.40.50.1820">
    <property type="entry name" value="alpha/beta hydrolase"/>
    <property type="match status" value="1"/>
</dbReference>
<proteinExistence type="predicted"/>
<sequence length="336" mass="34799">MSLDVELEGLMHHVAEVDSFADLLADPAGMRRLEAFSGADLPYSAPAVPIRSVEAPGPNGPVPVRIYGPSGRVLDGDRGSTAADAPGAGLPGLVWLHGGGFAGGTLDMREADQAARELADRTGGLVFSVDYRLARDGVHFPVPHEDALAAWIWATAHAEELGVAPGALCLGGASAGGNLAVGAAMYLKDAGRGLPAKLLLAYPLLHAVLPPPEPAAPDGRVLSSLPRILRFTEDDCRAMVENYIGGPAGMASSYALPGHADPSGLPPVAIIACEYDDLRRSAELFRESLRAAGVQVAFRLEAGATHGYLNHSAALGIVQQGLAFLAAELDSAKPFQ</sequence>
<protein>
    <submittedName>
        <fullName evidence="3">Acetyl esterase/lipase</fullName>
    </submittedName>
</protein>
<name>A0A495FKW3_9MICC</name>
<evidence type="ECO:0000259" key="2">
    <source>
        <dbReference type="Pfam" id="PF07859"/>
    </source>
</evidence>
<dbReference type="Pfam" id="PF07859">
    <property type="entry name" value="Abhydrolase_3"/>
    <property type="match status" value="1"/>
</dbReference>
<accession>A0A495FKW3</accession>
<keyword evidence="1" id="KW-0378">Hydrolase</keyword>
<organism evidence="3 4">
    <name type="scientific">Arthrobacter oryzae</name>
    <dbReference type="NCBI Taxonomy" id="409290"/>
    <lineage>
        <taxon>Bacteria</taxon>
        <taxon>Bacillati</taxon>
        <taxon>Actinomycetota</taxon>
        <taxon>Actinomycetes</taxon>
        <taxon>Micrococcales</taxon>
        <taxon>Micrococcaceae</taxon>
        <taxon>Arthrobacter</taxon>
    </lineage>
</organism>
<dbReference type="InterPro" id="IPR013094">
    <property type="entry name" value="AB_hydrolase_3"/>
</dbReference>
<dbReference type="RefSeq" id="WP_120950016.1">
    <property type="nucleotide sequence ID" value="NZ_RBIR01000001.1"/>
</dbReference>
<evidence type="ECO:0000256" key="1">
    <source>
        <dbReference type="ARBA" id="ARBA00022801"/>
    </source>
</evidence>
<dbReference type="SUPFAM" id="SSF53474">
    <property type="entry name" value="alpha/beta-Hydrolases"/>
    <property type="match status" value="1"/>
</dbReference>
<feature type="domain" description="Alpha/beta hydrolase fold-3" evidence="2">
    <location>
        <begin position="93"/>
        <end position="309"/>
    </location>
</feature>
<evidence type="ECO:0000313" key="4">
    <source>
        <dbReference type="Proteomes" id="UP000276055"/>
    </source>
</evidence>
<dbReference type="GO" id="GO:0016787">
    <property type="term" value="F:hydrolase activity"/>
    <property type="evidence" value="ECO:0007669"/>
    <property type="project" value="UniProtKB-KW"/>
</dbReference>
<reference evidence="3 4" key="1">
    <citation type="submission" date="2018-10" db="EMBL/GenBank/DDBJ databases">
        <title>Genomic Encyclopedia of Type Strains, Phase IV (KMG-IV): sequencing the most valuable type-strain genomes for metagenomic binning, comparative biology and taxonomic classification.</title>
        <authorList>
            <person name="Goeker M."/>
        </authorList>
    </citation>
    <scope>NUCLEOTIDE SEQUENCE [LARGE SCALE GENOMIC DNA]</scope>
    <source>
        <strain evidence="3 4">DSM 25586</strain>
    </source>
</reference>
<evidence type="ECO:0000313" key="3">
    <source>
        <dbReference type="EMBL" id="RKR29875.1"/>
    </source>
</evidence>
<dbReference type="AlphaFoldDB" id="A0A495FKW3"/>
<dbReference type="PANTHER" id="PTHR48081:SF8">
    <property type="entry name" value="ALPHA_BETA HYDROLASE FOLD-3 DOMAIN-CONTAINING PROTEIN-RELATED"/>
    <property type="match status" value="1"/>
</dbReference>
<dbReference type="EMBL" id="RBIR01000001">
    <property type="protein sequence ID" value="RKR29875.1"/>
    <property type="molecule type" value="Genomic_DNA"/>
</dbReference>
<dbReference type="InterPro" id="IPR050300">
    <property type="entry name" value="GDXG_lipolytic_enzyme"/>
</dbReference>
<gene>
    <name evidence="3" type="ORF">C8D78_0191</name>
</gene>
<dbReference type="PANTHER" id="PTHR48081">
    <property type="entry name" value="AB HYDROLASE SUPERFAMILY PROTEIN C4A8.06C"/>
    <property type="match status" value="1"/>
</dbReference>
<comment type="caution">
    <text evidence="3">The sequence shown here is derived from an EMBL/GenBank/DDBJ whole genome shotgun (WGS) entry which is preliminary data.</text>
</comment>
<dbReference type="InterPro" id="IPR029058">
    <property type="entry name" value="AB_hydrolase_fold"/>
</dbReference>